<evidence type="ECO:0000256" key="1">
    <source>
        <dbReference type="SAM" id="MobiDB-lite"/>
    </source>
</evidence>
<reference evidence="2" key="1">
    <citation type="submission" date="2023-08" db="EMBL/GenBank/DDBJ databases">
        <title>Black Yeasts Isolated from many extreme environments.</title>
        <authorList>
            <person name="Coleine C."/>
            <person name="Stajich J.E."/>
            <person name="Selbmann L."/>
        </authorList>
    </citation>
    <scope>NUCLEOTIDE SEQUENCE</scope>
    <source>
        <strain evidence="2">CCFEE 5810</strain>
    </source>
</reference>
<feature type="compositionally biased region" description="Polar residues" evidence="1">
    <location>
        <begin position="14"/>
        <end position="27"/>
    </location>
</feature>
<organism evidence="2 3">
    <name type="scientific">Elasticomyces elasticus</name>
    <dbReference type="NCBI Taxonomy" id="574655"/>
    <lineage>
        <taxon>Eukaryota</taxon>
        <taxon>Fungi</taxon>
        <taxon>Dikarya</taxon>
        <taxon>Ascomycota</taxon>
        <taxon>Pezizomycotina</taxon>
        <taxon>Dothideomycetes</taxon>
        <taxon>Dothideomycetidae</taxon>
        <taxon>Mycosphaerellales</taxon>
        <taxon>Teratosphaeriaceae</taxon>
        <taxon>Elasticomyces</taxon>
    </lineage>
</organism>
<dbReference type="AlphaFoldDB" id="A0AAN7WF05"/>
<feature type="region of interest" description="Disordered" evidence="1">
    <location>
        <begin position="13"/>
        <end position="42"/>
    </location>
</feature>
<name>A0AAN7WF05_9PEZI</name>
<comment type="caution">
    <text evidence="2">The sequence shown here is derived from an EMBL/GenBank/DDBJ whole genome shotgun (WGS) entry which is preliminary data.</text>
</comment>
<dbReference type="InterPro" id="IPR016181">
    <property type="entry name" value="Acyl_CoA_acyltransferase"/>
</dbReference>
<dbReference type="Gene3D" id="3.40.630.30">
    <property type="match status" value="1"/>
</dbReference>
<evidence type="ECO:0000313" key="2">
    <source>
        <dbReference type="EMBL" id="KAK5705245.1"/>
    </source>
</evidence>
<proteinExistence type="predicted"/>
<dbReference type="SUPFAM" id="SSF55729">
    <property type="entry name" value="Acyl-CoA N-acyltransferases (Nat)"/>
    <property type="match status" value="1"/>
</dbReference>
<sequence length="288" mass="31670">MSISNGIHAVTMLPGTTVSENDSTPHYGSSEGKPHSFPGPVLDGRPSTVTLYEPSQLATCSAIPALHDLINKAFGHGHAKLGFPNVDRLPNEKDYLDQVGTDAGTFVYIISWSDSGEPIATAGAHHYVEGVLVATDSGGDERSCFTRMRLPAKAEGEGQEVWELKLMAVAVPCSGKGLASYLMKLADEEVKRRWSLAGSTTQGSGQKLWMVLTTIKEINEGFYARRGTAGAYWTTATSTQWRFWSLVESKDVPFAVVGFGFRSDRHHFDQTIVFHDVPRRRKRHQMKK</sequence>
<gene>
    <name evidence="2" type="ORF">LTR97_002363</name>
</gene>
<accession>A0AAN7WF05</accession>
<dbReference type="Proteomes" id="UP001310594">
    <property type="component" value="Unassembled WGS sequence"/>
</dbReference>
<dbReference type="EMBL" id="JAVRQU010000003">
    <property type="protein sequence ID" value="KAK5705245.1"/>
    <property type="molecule type" value="Genomic_DNA"/>
</dbReference>
<evidence type="ECO:0000313" key="3">
    <source>
        <dbReference type="Proteomes" id="UP001310594"/>
    </source>
</evidence>
<protein>
    <submittedName>
        <fullName evidence="2">Uncharacterized protein</fullName>
    </submittedName>
</protein>